<feature type="compositionally biased region" description="Basic and acidic residues" evidence="1">
    <location>
        <begin position="498"/>
        <end position="508"/>
    </location>
</feature>
<evidence type="ECO:0000313" key="3">
    <source>
        <dbReference type="Proteomes" id="UP000054270"/>
    </source>
</evidence>
<gene>
    <name evidence="2" type="ORF">HYPSUDRAFT_209040</name>
</gene>
<protein>
    <submittedName>
        <fullName evidence="2">Uncharacterized protein</fullName>
    </submittedName>
</protein>
<feature type="compositionally biased region" description="Polar residues" evidence="1">
    <location>
        <begin position="537"/>
        <end position="548"/>
    </location>
</feature>
<feature type="compositionally biased region" description="Pro residues" evidence="1">
    <location>
        <begin position="475"/>
        <end position="487"/>
    </location>
</feature>
<dbReference type="OrthoDB" id="3059749at2759"/>
<sequence>MNYSPGPYKLFPVSGERSETPPPDLDPTHPFTGVELTVSGLPYTSLTSASDHLNQIIRGIISKGTSLPDLQIVAPSTRQPLDFVYVSLVGHLKETPRPDILEEVRCILDSQDGLEARWKVASGRSDKTRQAYFEVGEGLNPLQIKARIDNILRQNHHEFQMSYIPNDSNRIFYHFVNRSSITSLTDTPIRIENRSYLPHRSRFIQPLYGLEVAINGHHFGDASGEPVVRRSRVELDGSVYCVVLSTLQIIQTFLREPFNLFGNSGINPSPPQYLYLLNSAGIPPASFNNRSSSSPATDPSLQRQLDTLTVQCENLGATIRSISDEQKVLSHNFQTAQENITRAFADSTAIYAASNLTTTAQFEVTSLQQSLTTLRLMLVMAHDDQSRAGIQDGLNSLVAQISTATEARNQRAAELRALQSRTLQIPTLPPNQTPALTLPSGDADMHGPNTEANRPPPPASQPPSQTPALLSQPPNQTPPLPSLPPNQTPALTSPSEDTDMHDPNDDSNRAPASGLQPPSKRAKTSEDDEEDEHAKGASTNMQVDTSSKQHAHAG</sequence>
<dbReference type="OMA" id="HTTITCG"/>
<feature type="region of interest" description="Disordered" evidence="1">
    <location>
        <begin position="421"/>
        <end position="554"/>
    </location>
</feature>
<reference evidence="3" key="1">
    <citation type="submission" date="2014-04" db="EMBL/GenBank/DDBJ databases">
        <title>Evolutionary Origins and Diversification of the Mycorrhizal Mutualists.</title>
        <authorList>
            <consortium name="DOE Joint Genome Institute"/>
            <consortium name="Mycorrhizal Genomics Consortium"/>
            <person name="Kohler A."/>
            <person name="Kuo A."/>
            <person name="Nagy L.G."/>
            <person name="Floudas D."/>
            <person name="Copeland A."/>
            <person name="Barry K.W."/>
            <person name="Cichocki N."/>
            <person name="Veneault-Fourrey C."/>
            <person name="LaButti K."/>
            <person name="Lindquist E.A."/>
            <person name="Lipzen A."/>
            <person name="Lundell T."/>
            <person name="Morin E."/>
            <person name="Murat C."/>
            <person name="Riley R."/>
            <person name="Ohm R."/>
            <person name="Sun H."/>
            <person name="Tunlid A."/>
            <person name="Henrissat B."/>
            <person name="Grigoriev I.V."/>
            <person name="Hibbett D.S."/>
            <person name="Martin F."/>
        </authorList>
    </citation>
    <scope>NUCLEOTIDE SEQUENCE [LARGE SCALE GENOMIC DNA]</scope>
    <source>
        <strain evidence="3">FD-334 SS-4</strain>
    </source>
</reference>
<evidence type="ECO:0000313" key="2">
    <source>
        <dbReference type="EMBL" id="KJA14060.1"/>
    </source>
</evidence>
<evidence type="ECO:0000256" key="1">
    <source>
        <dbReference type="SAM" id="MobiDB-lite"/>
    </source>
</evidence>
<dbReference type="AlphaFoldDB" id="A0A0D2P041"/>
<keyword evidence="3" id="KW-1185">Reference proteome</keyword>
<dbReference type="EMBL" id="KN817697">
    <property type="protein sequence ID" value="KJA14060.1"/>
    <property type="molecule type" value="Genomic_DNA"/>
</dbReference>
<accession>A0A0D2P041</accession>
<organism evidence="2 3">
    <name type="scientific">Hypholoma sublateritium (strain FD-334 SS-4)</name>
    <dbReference type="NCBI Taxonomy" id="945553"/>
    <lineage>
        <taxon>Eukaryota</taxon>
        <taxon>Fungi</taxon>
        <taxon>Dikarya</taxon>
        <taxon>Basidiomycota</taxon>
        <taxon>Agaricomycotina</taxon>
        <taxon>Agaricomycetes</taxon>
        <taxon>Agaricomycetidae</taxon>
        <taxon>Agaricales</taxon>
        <taxon>Agaricineae</taxon>
        <taxon>Strophariaceae</taxon>
        <taxon>Hypholoma</taxon>
    </lineage>
</organism>
<name>A0A0D2P041_HYPSF</name>
<feature type="compositionally biased region" description="Pro residues" evidence="1">
    <location>
        <begin position="454"/>
        <end position="465"/>
    </location>
</feature>
<proteinExistence type="predicted"/>
<dbReference type="Proteomes" id="UP000054270">
    <property type="component" value="Unassembled WGS sequence"/>
</dbReference>